<keyword evidence="17" id="KW-0969">Cilium</keyword>
<dbReference type="GO" id="GO:0005525">
    <property type="term" value="F:GTP binding"/>
    <property type="evidence" value="ECO:0007669"/>
    <property type="project" value="UniProtKB-UniRule"/>
</dbReference>
<dbReference type="Proteomes" id="UP000295565">
    <property type="component" value="Unassembled WGS sequence"/>
</dbReference>
<evidence type="ECO:0000256" key="8">
    <source>
        <dbReference type="ARBA" id="ARBA00022927"/>
    </source>
</evidence>
<keyword evidence="18" id="KW-1185">Reference proteome</keyword>
<proteinExistence type="inferred from homology"/>
<feature type="compositionally biased region" description="Basic and acidic residues" evidence="14">
    <location>
        <begin position="139"/>
        <end position="154"/>
    </location>
</feature>
<dbReference type="GO" id="GO:0044781">
    <property type="term" value="P:bacterial-type flagellum organization"/>
    <property type="evidence" value="ECO:0007669"/>
    <property type="project" value="UniProtKB-UniRule"/>
</dbReference>
<dbReference type="PANTHER" id="PTHR43134">
    <property type="entry name" value="SIGNAL RECOGNITION PARTICLE RECEPTOR SUBUNIT ALPHA"/>
    <property type="match status" value="1"/>
</dbReference>
<accession>A0A4R1JMD2</accession>
<dbReference type="Pfam" id="PF00448">
    <property type="entry name" value="SRP54"/>
    <property type="match status" value="1"/>
</dbReference>
<keyword evidence="4" id="KW-0813">Transport</keyword>
<evidence type="ECO:0000256" key="5">
    <source>
        <dbReference type="ARBA" id="ARBA00022475"/>
    </source>
</evidence>
<feature type="domain" description="SRP54-type proteins GTP-binding" evidence="16">
    <location>
        <begin position="262"/>
        <end position="455"/>
    </location>
</feature>
<organism evidence="17 18">
    <name type="scientific">Celerinatantimonas diazotrophica</name>
    <dbReference type="NCBI Taxonomy" id="412034"/>
    <lineage>
        <taxon>Bacteria</taxon>
        <taxon>Pseudomonadati</taxon>
        <taxon>Pseudomonadota</taxon>
        <taxon>Gammaproteobacteria</taxon>
        <taxon>Celerinatantimonadaceae</taxon>
        <taxon>Celerinatantimonas</taxon>
    </lineage>
</organism>
<evidence type="ECO:0000256" key="1">
    <source>
        <dbReference type="ARBA" id="ARBA00004413"/>
    </source>
</evidence>
<keyword evidence="10" id="KW-0472">Membrane</keyword>
<evidence type="ECO:0000256" key="14">
    <source>
        <dbReference type="SAM" id="MobiDB-lite"/>
    </source>
</evidence>
<keyword evidence="6" id="KW-0547">Nucleotide-binding</keyword>
<comment type="similarity">
    <text evidence="2">Belongs to the GTP-binding SRP family.</text>
</comment>
<name>A0A4R1JMD2_9GAMM</name>
<dbReference type="AlphaFoldDB" id="A0A4R1JMD2"/>
<evidence type="ECO:0000256" key="11">
    <source>
        <dbReference type="ARBA" id="ARBA00023225"/>
    </source>
</evidence>
<evidence type="ECO:0000256" key="3">
    <source>
        <dbReference type="ARBA" id="ARBA00014919"/>
    </source>
</evidence>
<comment type="caution">
    <text evidence="17">The sequence shown here is derived from an EMBL/GenBank/DDBJ whole genome shotgun (WGS) entry which is preliminary data.</text>
</comment>
<evidence type="ECO:0000256" key="6">
    <source>
        <dbReference type="ARBA" id="ARBA00022741"/>
    </source>
</evidence>
<dbReference type="InterPro" id="IPR047040">
    <property type="entry name" value="FlhF__GTPase_dom"/>
</dbReference>
<keyword evidence="11" id="KW-1006">Bacterial flagellum protein export</keyword>
<feature type="domain" description="AAA+ ATPase" evidence="15">
    <location>
        <begin position="261"/>
        <end position="454"/>
    </location>
</feature>
<evidence type="ECO:0000259" key="16">
    <source>
        <dbReference type="SMART" id="SM00962"/>
    </source>
</evidence>
<dbReference type="InterPro" id="IPR027417">
    <property type="entry name" value="P-loop_NTPase"/>
</dbReference>
<dbReference type="GO" id="GO:0003924">
    <property type="term" value="F:GTPase activity"/>
    <property type="evidence" value="ECO:0007669"/>
    <property type="project" value="UniProtKB-UniRule"/>
</dbReference>
<dbReference type="PANTHER" id="PTHR43134:SF3">
    <property type="entry name" value="FLAGELLAR BIOSYNTHESIS PROTEIN FLHF"/>
    <property type="match status" value="1"/>
</dbReference>
<evidence type="ECO:0000256" key="12">
    <source>
        <dbReference type="ARBA" id="ARBA00025337"/>
    </source>
</evidence>
<protein>
    <recommendedName>
        <fullName evidence="3 13">Flagellar biosynthesis protein FlhF</fullName>
    </recommendedName>
</protein>
<dbReference type="InterPro" id="IPR000897">
    <property type="entry name" value="SRP54_GTPase_dom"/>
</dbReference>
<dbReference type="FunFam" id="3.40.50.300:FF:000695">
    <property type="entry name" value="Flagellar biosynthesis regulator FlhF"/>
    <property type="match status" value="1"/>
</dbReference>
<evidence type="ECO:0000256" key="2">
    <source>
        <dbReference type="ARBA" id="ARBA00008531"/>
    </source>
</evidence>
<keyword evidence="9" id="KW-0342">GTP-binding</keyword>
<reference evidence="17 18" key="1">
    <citation type="submission" date="2019-03" db="EMBL/GenBank/DDBJ databases">
        <title>Genomic Encyclopedia of Type Strains, Phase IV (KMG-IV): sequencing the most valuable type-strain genomes for metagenomic binning, comparative biology and taxonomic classification.</title>
        <authorList>
            <person name="Goeker M."/>
        </authorList>
    </citation>
    <scope>NUCLEOTIDE SEQUENCE [LARGE SCALE GENOMIC DNA]</scope>
    <source>
        <strain evidence="17 18">DSM 18577</strain>
    </source>
</reference>
<dbReference type="OrthoDB" id="9778554at2"/>
<evidence type="ECO:0000256" key="10">
    <source>
        <dbReference type="ARBA" id="ARBA00023136"/>
    </source>
</evidence>
<keyword evidence="8" id="KW-0653">Protein transport</keyword>
<dbReference type="InterPro" id="IPR020006">
    <property type="entry name" value="FlhF"/>
</dbReference>
<evidence type="ECO:0000256" key="13">
    <source>
        <dbReference type="NCBIfam" id="TIGR03499"/>
    </source>
</evidence>
<evidence type="ECO:0000313" key="17">
    <source>
        <dbReference type="EMBL" id="TCK52120.1"/>
    </source>
</evidence>
<dbReference type="NCBIfam" id="TIGR03499">
    <property type="entry name" value="FlhF"/>
    <property type="match status" value="1"/>
</dbReference>
<dbReference type="SMART" id="SM00382">
    <property type="entry name" value="AAA"/>
    <property type="match status" value="1"/>
</dbReference>
<dbReference type="RefSeq" id="WP_131913018.1">
    <property type="nucleotide sequence ID" value="NZ_OU594967.1"/>
</dbReference>
<evidence type="ECO:0000256" key="7">
    <source>
        <dbReference type="ARBA" id="ARBA00022795"/>
    </source>
</evidence>
<dbReference type="SMART" id="SM00962">
    <property type="entry name" value="SRP54"/>
    <property type="match status" value="1"/>
</dbReference>
<feature type="region of interest" description="Disordered" evidence="14">
    <location>
        <begin position="111"/>
        <end position="169"/>
    </location>
</feature>
<feature type="compositionally biased region" description="Basic and acidic residues" evidence="14">
    <location>
        <begin position="111"/>
        <end position="124"/>
    </location>
</feature>
<evidence type="ECO:0000256" key="9">
    <source>
        <dbReference type="ARBA" id="ARBA00023134"/>
    </source>
</evidence>
<dbReference type="EMBL" id="SMGD01000013">
    <property type="protein sequence ID" value="TCK52120.1"/>
    <property type="molecule type" value="Genomic_DNA"/>
</dbReference>
<dbReference type="GO" id="GO:0015031">
    <property type="term" value="P:protein transport"/>
    <property type="evidence" value="ECO:0007669"/>
    <property type="project" value="UniProtKB-KW"/>
</dbReference>
<dbReference type="GO" id="GO:0005886">
    <property type="term" value="C:plasma membrane"/>
    <property type="evidence" value="ECO:0007669"/>
    <property type="project" value="UniProtKB-SubCell"/>
</dbReference>
<dbReference type="CDD" id="cd17873">
    <property type="entry name" value="FlhF"/>
    <property type="match status" value="1"/>
</dbReference>
<evidence type="ECO:0000313" key="18">
    <source>
        <dbReference type="Proteomes" id="UP000295565"/>
    </source>
</evidence>
<dbReference type="SUPFAM" id="SSF52540">
    <property type="entry name" value="P-loop containing nucleoside triphosphate hydrolases"/>
    <property type="match status" value="1"/>
</dbReference>
<dbReference type="Gene3D" id="3.40.50.300">
    <property type="entry name" value="P-loop containing nucleotide triphosphate hydrolases"/>
    <property type="match status" value="1"/>
</dbReference>
<keyword evidence="17" id="KW-0282">Flagellum</keyword>
<dbReference type="GO" id="GO:0005047">
    <property type="term" value="F:signal recognition particle binding"/>
    <property type="evidence" value="ECO:0007669"/>
    <property type="project" value="TreeGrafter"/>
</dbReference>
<dbReference type="GO" id="GO:0006614">
    <property type="term" value="P:SRP-dependent cotranslational protein targeting to membrane"/>
    <property type="evidence" value="ECO:0007669"/>
    <property type="project" value="UniProtKB-UniRule"/>
</dbReference>
<gene>
    <name evidence="17" type="ORF">EV690_2228</name>
</gene>
<evidence type="ECO:0000259" key="15">
    <source>
        <dbReference type="SMART" id="SM00382"/>
    </source>
</evidence>
<dbReference type="Gene3D" id="1.20.120.1380">
    <property type="entry name" value="Flagellar FlhF biosynthesis protein, N domain"/>
    <property type="match status" value="1"/>
</dbReference>
<keyword evidence="17" id="KW-0966">Cell projection</keyword>
<sequence>MKMKRFFAKDMRSALLEVKETLGSDAVIMSNKKVTGGIEIVAAVDYGVGEETLPAERELAQDSVNISSGAVKQSSQTAAYKKQKNDVLQDFDESASLKDNLANFLRRQQKHLKEVKPKESEPPERPITNHRPKTLAEQQHWEHSRGRAGNEFKKSANRRSNPRPQGDDQAKAIEELKAEMTSMRKLLEHQVSGLMFQEVEREEPIRAMMIKELQSLGFADELADQLASLVPENCVPSEAWQQIHELLAAQVETSDDDVLIEGGAVALLGPTGVGKTTTIAKLAARFAKRYGSEQVAMITTDTYRIGAHEQLATYGKIMGCPVRVAQNEEELSELLYQFREKRLVLIDTAGMSQRDLRLNEQLDALVKNSRVNIHNYLVMPANAQRRVIEETVQHFSRIPLAGTILTKLDESLCLAEVLNVTLTHALPISYITNGQRVPEDIAVADAHELVAQALEPESNSNAYYWPSDSRQM</sequence>
<keyword evidence="5" id="KW-1003">Cell membrane</keyword>
<comment type="function">
    <text evidence="12">Necessary for flagellar biosynthesis. May be involved in translocation of the flagellum.</text>
</comment>
<keyword evidence="7" id="KW-1005">Bacterial flagellum biogenesis</keyword>
<dbReference type="InterPro" id="IPR003593">
    <property type="entry name" value="AAA+_ATPase"/>
</dbReference>
<comment type="subcellular location">
    <subcellularLocation>
        <location evidence="1">Cell membrane</location>
        <topology evidence="1">Peripheral membrane protein</topology>
        <orientation evidence="1">Cytoplasmic side</orientation>
    </subcellularLocation>
</comment>
<evidence type="ECO:0000256" key="4">
    <source>
        <dbReference type="ARBA" id="ARBA00022448"/>
    </source>
</evidence>